<organism evidence="9">
    <name type="scientific">Phallusia mammillata</name>
    <dbReference type="NCBI Taxonomy" id="59560"/>
    <lineage>
        <taxon>Eukaryota</taxon>
        <taxon>Metazoa</taxon>
        <taxon>Chordata</taxon>
        <taxon>Tunicata</taxon>
        <taxon>Ascidiacea</taxon>
        <taxon>Phlebobranchia</taxon>
        <taxon>Ascidiidae</taxon>
        <taxon>Phallusia</taxon>
    </lineage>
</organism>
<dbReference type="SUPFAM" id="SSF52047">
    <property type="entry name" value="RNI-like"/>
    <property type="match status" value="1"/>
</dbReference>
<keyword evidence="5" id="KW-0547">Nucleotide-binding</keyword>
<evidence type="ECO:0000256" key="2">
    <source>
        <dbReference type="ARBA" id="ARBA00008665"/>
    </source>
</evidence>
<evidence type="ECO:0000256" key="1">
    <source>
        <dbReference type="ARBA" id="ARBA00004496"/>
    </source>
</evidence>
<dbReference type="PROSITE" id="PS50837">
    <property type="entry name" value="NACHT"/>
    <property type="match status" value="1"/>
</dbReference>
<dbReference type="GO" id="GO:0005829">
    <property type="term" value="C:cytosol"/>
    <property type="evidence" value="ECO:0007669"/>
    <property type="project" value="UniProtKB-SubCell"/>
</dbReference>
<keyword evidence="3" id="KW-0963">Cytoplasm</keyword>
<dbReference type="EMBL" id="LR788496">
    <property type="protein sequence ID" value="CAB3264358.1"/>
    <property type="molecule type" value="mRNA"/>
</dbReference>
<dbReference type="Gene3D" id="3.80.10.10">
    <property type="entry name" value="Ribonuclease Inhibitor"/>
    <property type="match status" value="1"/>
</dbReference>
<dbReference type="InterPro" id="IPR001611">
    <property type="entry name" value="Leu-rich_rpt"/>
</dbReference>
<evidence type="ECO:0000259" key="8">
    <source>
        <dbReference type="PROSITE" id="PS50837"/>
    </source>
</evidence>
<proteinExistence type="evidence at transcript level"/>
<feature type="compositionally biased region" description="Basic and acidic residues" evidence="7">
    <location>
        <begin position="52"/>
        <end position="76"/>
    </location>
</feature>
<keyword evidence="6" id="KW-0067">ATP-binding</keyword>
<dbReference type="InterPro" id="IPR032675">
    <property type="entry name" value="LRR_dom_sf"/>
</dbReference>
<dbReference type="SMART" id="SM00368">
    <property type="entry name" value="LRR_RI"/>
    <property type="match status" value="3"/>
</dbReference>
<keyword evidence="4" id="KW-0677">Repeat</keyword>
<dbReference type="AlphaFoldDB" id="A0A6F9DMY7"/>
<evidence type="ECO:0000256" key="5">
    <source>
        <dbReference type="ARBA" id="ARBA00022741"/>
    </source>
</evidence>
<gene>
    <name evidence="9" type="primary">Nlrc3-008</name>
</gene>
<dbReference type="Pfam" id="PF13516">
    <property type="entry name" value="LRR_6"/>
    <property type="match status" value="3"/>
</dbReference>
<dbReference type="GO" id="GO:0005524">
    <property type="term" value="F:ATP binding"/>
    <property type="evidence" value="ECO:0007669"/>
    <property type="project" value="UniProtKB-KW"/>
</dbReference>
<name>A0A6F9DMY7_9ASCI</name>
<evidence type="ECO:0000313" key="9">
    <source>
        <dbReference type="EMBL" id="CAB3264358.1"/>
    </source>
</evidence>
<evidence type="ECO:0000256" key="7">
    <source>
        <dbReference type="SAM" id="MobiDB-lite"/>
    </source>
</evidence>
<feature type="compositionally biased region" description="Basic and acidic residues" evidence="7">
    <location>
        <begin position="1"/>
        <end position="16"/>
    </location>
</feature>
<sequence>MEEYDDAMKKSQHDIMEIDEGAPMASTSNNSPQKPIITDRRLQSKTKAKRISPKEQQEKSEKPPIKRAKEPDHDELPIESEPIEAQGSATVESGLCCTSCKPPYHGKQLIKELKCQAGKDSASTIFGVDIQHDCDAVDFELTEVEKVQHLNRSGSYEFEQNLYQRSQLLITYNEMKGTLSIDEIFIRSQARAERKAAELNIDAQYIELGSKIVGVVGQAGIGKTTFTKMLVTNILHDEEYLGPVSFIFYLFVRKIDFSHCCTAFQFLVENALPKWQHTPECNKAIIEHIETDNRVLVVIDGLDEVSLPSGNIPKIYSIDKQTKPEIILLNLLSGAILPMARKVFTSRPEQMFNLGQPYIPEFIVQINGLGQDSQDKLGQQICGNAFKKVKNDMHYNSDLHLYCHIPIYCTMAYSYLFKKKEVTSVSPTLTSLLTSIFLDFVSASKLLERGFELKSLGHLAWIGIQRKEFIFSKDTQKAVGLDPELVKIFTNHTLLRGLSVSILEGRLLTFSHLTWQEFLAAIHLFSGQTVTQFKSLLHNHIPEVMFKCLFGLCNQNTFSQLKEVFPELSVEDWILKKTLLCKYMLKKYGSFTTVKFNHFALLWEAQDESMCAEFVSRVGCKSEMTLIGQWFPVDVVSLCYALKVVQKRFGSVTEVRAASDQEYQKCIFVSNALERFTDEIKSGIKIDTLILSKLNLQKNCWKSISSSVHLFKHLHAERCKITHEGLPNLVDNLSKLDDPITELKLGGNKLTDKGAKLLAPGISHIQRLHLDDCDITYVGVKEVVGGLKDNAQLEYLSLAGNKIGNEGAAVLAEDLHRIKGLNLLLCNITEEGVVKLAARAKTLAQQMTLLDLSENVIGRNGVSELSLCGGKIDELILRFCNLSEALEEELKDHLGASVIFQKTDK</sequence>
<evidence type="ECO:0000256" key="3">
    <source>
        <dbReference type="ARBA" id="ARBA00022490"/>
    </source>
</evidence>
<dbReference type="InterPro" id="IPR050637">
    <property type="entry name" value="NLRP_innate_immun_reg"/>
</dbReference>
<evidence type="ECO:0000256" key="6">
    <source>
        <dbReference type="ARBA" id="ARBA00022840"/>
    </source>
</evidence>
<dbReference type="InterPro" id="IPR007111">
    <property type="entry name" value="NACHT_NTPase"/>
</dbReference>
<dbReference type="PANTHER" id="PTHR45690:SF19">
    <property type="entry name" value="NACHT, LRR AND PYD DOMAINS-CONTAINING PROTEIN 3"/>
    <property type="match status" value="1"/>
</dbReference>
<feature type="domain" description="NACHT" evidence="8">
    <location>
        <begin position="211"/>
        <end position="348"/>
    </location>
</feature>
<evidence type="ECO:0000256" key="4">
    <source>
        <dbReference type="ARBA" id="ARBA00022737"/>
    </source>
</evidence>
<dbReference type="SUPFAM" id="SSF52540">
    <property type="entry name" value="P-loop containing nucleoside triphosphate hydrolases"/>
    <property type="match status" value="1"/>
</dbReference>
<reference evidence="9" key="1">
    <citation type="submission" date="2020-04" db="EMBL/GenBank/DDBJ databases">
        <authorList>
            <person name="Neveu A P."/>
        </authorList>
    </citation>
    <scope>NUCLEOTIDE SEQUENCE</scope>
    <source>
        <tissue evidence="9">Whole embryo</tissue>
    </source>
</reference>
<protein>
    <submittedName>
        <fullName evidence="9">Protein NLRC3-like</fullName>
    </submittedName>
</protein>
<accession>A0A6F9DMY7</accession>
<comment type="similarity">
    <text evidence="2">Belongs to the NLRP family.</text>
</comment>
<dbReference type="PANTHER" id="PTHR45690">
    <property type="entry name" value="NACHT, LRR AND PYD DOMAINS-CONTAINING PROTEIN 12"/>
    <property type="match status" value="1"/>
</dbReference>
<comment type="subcellular location">
    <subcellularLocation>
        <location evidence="1">Cytoplasm</location>
    </subcellularLocation>
</comment>
<feature type="region of interest" description="Disordered" evidence="7">
    <location>
        <begin position="1"/>
        <end position="79"/>
    </location>
</feature>
<dbReference type="InterPro" id="IPR027417">
    <property type="entry name" value="P-loop_NTPase"/>
</dbReference>
<dbReference type="Gene3D" id="3.40.50.300">
    <property type="entry name" value="P-loop containing nucleotide triphosphate hydrolases"/>
    <property type="match status" value="1"/>
</dbReference>
<dbReference type="Pfam" id="PF05729">
    <property type="entry name" value="NACHT"/>
    <property type="match status" value="1"/>
</dbReference>